<accession>A0A8T0VAZ6</accession>
<evidence type="ECO:0000259" key="11">
    <source>
        <dbReference type="SMART" id="SM00635"/>
    </source>
</evidence>
<keyword evidence="7" id="KW-0325">Glycoprotein</keyword>
<dbReference type="PANTHER" id="PTHR23019:SF0">
    <property type="entry name" value="NUCLEAR PORE MEMBRANE GLYCOPROTEIN 210"/>
    <property type="match status" value="1"/>
</dbReference>
<dbReference type="InterPro" id="IPR003343">
    <property type="entry name" value="Big_2"/>
</dbReference>
<dbReference type="Pfam" id="PF24427">
    <property type="entry name" value="Ig_GP210_16th"/>
    <property type="match status" value="1"/>
</dbReference>
<dbReference type="InterPro" id="IPR056233">
    <property type="entry name" value="Ig_GP210_16th"/>
</dbReference>
<evidence type="ECO:0000256" key="4">
    <source>
        <dbReference type="ARBA" id="ARBA00022729"/>
    </source>
</evidence>
<proteinExistence type="inferred from homology"/>
<dbReference type="InterPro" id="IPR056232">
    <property type="entry name" value="Ig_GP210_15th"/>
</dbReference>
<dbReference type="SUPFAM" id="SSF49373">
    <property type="entry name" value="Invasin/intimin cell-adhesion fragments"/>
    <property type="match status" value="1"/>
</dbReference>
<dbReference type="InterPro" id="IPR055099">
    <property type="entry name" value="Ig_NUP210_7th"/>
</dbReference>
<feature type="domain" description="BIG2" evidence="11">
    <location>
        <begin position="1665"/>
        <end position="1740"/>
    </location>
</feature>
<keyword evidence="3 10" id="KW-0812">Transmembrane</keyword>
<evidence type="ECO:0000256" key="1">
    <source>
        <dbReference type="ARBA" id="ARBA00004590"/>
    </source>
</evidence>
<dbReference type="Pfam" id="PF22969">
    <property type="entry name" value="Ig_NUP210_2nd"/>
    <property type="match status" value="1"/>
</dbReference>
<evidence type="ECO:0000313" key="13">
    <source>
        <dbReference type="Proteomes" id="UP000823388"/>
    </source>
</evidence>
<dbReference type="InterPro" id="IPR055096">
    <property type="entry name" value="Ig_NUP210_1st"/>
</dbReference>
<evidence type="ECO:0000256" key="10">
    <source>
        <dbReference type="SAM" id="Phobius"/>
    </source>
</evidence>
<dbReference type="GO" id="GO:0031965">
    <property type="term" value="C:nuclear membrane"/>
    <property type="evidence" value="ECO:0007669"/>
    <property type="project" value="UniProtKB-SubCell"/>
</dbReference>
<keyword evidence="5 10" id="KW-1133">Transmembrane helix</keyword>
<dbReference type="Pfam" id="PF24425">
    <property type="entry name" value="Ig_GP210_15th"/>
    <property type="match status" value="1"/>
</dbReference>
<comment type="caution">
    <text evidence="12">The sequence shown here is derived from an EMBL/GenBank/DDBJ whole genome shotgun (WGS) entry which is preliminary data.</text>
</comment>
<evidence type="ECO:0000256" key="7">
    <source>
        <dbReference type="ARBA" id="ARBA00023180"/>
    </source>
</evidence>
<keyword evidence="6 10" id="KW-0472">Membrane</keyword>
<evidence type="ECO:0000256" key="3">
    <source>
        <dbReference type="ARBA" id="ARBA00022692"/>
    </source>
</evidence>
<sequence length="2066" mass="225908">MFSTSNVEKYFFKNFTQPTKQNPNYFTSPKVYHGKSEEAQRVTKRLSPKTPLKRPLAAEPPFSFLLRLPPPLPPHLKPPSQLGFSGRVPHSGEFEKLPAAMGSPPAAAAAVAAAVAVVVVAALLSASAAANPAGGPHMADLSVLLPPRMTKPVEYRLIGGDGCFSWSWDHHDLISVKPEYTDSSRCSTSARLASISPYNGRRETSVYATDIISGITIHCKVFVDKISRIRIFHHAVKIDLDEIATLRVHAFDDEENVFSSLVGLQFLWQLSPRLLDNSSHHLVHIPLKETHLSDCGGFCGDMNVRFELEDKNLGSDFFVVKGIEIGQEVVKAQLFEPQFEHVIDTITLTVAEAMSLKPPSPVLVTVGVLVKFKLKVFQQKVAQAVKLPSPYHRWRATNSSVAQVDSSLGISRALSLGFTKVVVEDTRVEGHEQVSSLHVVIPRTLFLYLVPIMNDSAHLHGITNIPSSKVWYVYPGRKYMVLAKAFAEGFDAREIYITEENELKLESSTMEFWNLSRVPDSSIGSYEVQTSRLLNPVSQGKGHLVASLTYRTELSGPAKALKIVQEVNVCSKVKAFWDERLENSNVIHLPWVPGVYQEIELKAIGGCGKTLDDYKLFSSDEDVASVSDSRIVRAKKPGQAVIRVVSAFDFLNFDEIFVEVSIPSVLSILPVFPVEVPVGTRLHASAALKTSNGHSFSRCDYFNAFIRWSVLSDNESFHILNTADASSVEDIKRSAVSWGQNGNPCAWIYLSASAAGRSTVVATFTFDPDSNIETLGPISLKATSKISAYYPLVVLQGGNGNQFGGYWFDLSGIHSRIEKMDNNIPKELYLVPRSAMDVLLFGGPERWDQVVDFVETVDVISESNNHISSSTAVQKLSSGIYRVSCPSNVNYKLLFSRGNMIGKDHPVPAIAKSEFSVVCDFPSEITLIANENENQLDILEAASKADRGPDRLQASPVVISNGRNIRLAAVGIHGNGRFFANSSSLCLKWEATGCEGLAYFDETKSSEVLDESAWERFLVLQNSTGVCTVRATVIGFSTKFAGQTHEERTFHTLTDAIQLQLVSSLRVTPEYVLLVFHPDAQENLIVSGGTCSLDASTNDTHVVQIVKHPGKYLCSQLILGANGLGKAIVTIQDVGLSPRATTHSLARVANVDWIKIIAEEHISLMEGSTKDFQILAGTQDGQTFGDSQFKYMGIELHIGDEILELISPMDSMDGPKFSIKAAKTGITSLYVSTRQHSGQRVLSQVVKVEVYKPLQIHPDYIYLTPGASFVLSVKGGPKTGVYIEYSSLNMEIVEVQNATGKLSAKAVGNSTVRAAILANGGTLVCEAFGQVEVDIPVAMILNTQSDCLCIGCSMPIYPSLPKGDLFSFYETCQSYSWVIADEKVVIFQSAKSWQYRLGQGLYSEGKNDPWFSNGSSNSFINHMIGRSAGKTKVSISVTCDFLLPGTTGSVVSYNASKTILVVPDPLLALVLPMTWLFPPFYTTTSLLPRSDSLGEPDSLDLEISVGYSLLRGSGRSGSVIQDASIIDGSKIRTGESNAVDCIQAKDHSTGRTEIASCLRVAEVAQARITAAESSVQIAYLSVNDRVELDIKYADELGYTFHEAHGVAPVKIETNYPDVVSILMPRDLNGTGGTHERFVLQARSHGTALIRLHVNHIPNKVDFIMVSVGAQMYPRDVILHSGQHLNFTIIGDSMDARGSGHWLSSNEKIVHVNRVTGEAQASSEGVAEVIFKGSNLKVQTTVSVLKVNQIVVDAPGEALTNAAGPPDGYKFSVRFSDSTEHNTGSSASPIDVPFECMVDPSFVGYVEPWTDYTTKKSYCLFHPYPPAQMLPVKLNLKEGFLHILVRANLKEDPKVTGSAHALFVTGFYIKEPGKLNLTPSCNHSIITIGGNTDVELFWNAKDLLSVSHAETSENKGVPSRIVYRVEALKRQPFSDKVTIVLPATGQTEEVEISYDTGEEAEPSSSWGLTTFAVILTCIIVPVVTVAFFMKSLERPSRRAPTRNAAASTPVRAPAGSPALLADPASPANGQLSPRTPQPFMEYVRRTIDDTPYYKRDGRRRFNPQNTY</sequence>
<reference evidence="12" key="1">
    <citation type="submission" date="2020-05" db="EMBL/GenBank/DDBJ databases">
        <title>WGS assembly of Panicum virgatum.</title>
        <authorList>
            <person name="Lovell J.T."/>
            <person name="Jenkins J."/>
            <person name="Shu S."/>
            <person name="Juenger T.E."/>
            <person name="Schmutz J."/>
        </authorList>
    </citation>
    <scope>NUCLEOTIDE SEQUENCE</scope>
    <source>
        <strain evidence="12">AP13</strain>
    </source>
</reference>
<name>A0A8T0VAZ6_PANVG</name>
<feature type="transmembrane region" description="Helical" evidence="10">
    <location>
        <begin position="1965"/>
        <end position="1987"/>
    </location>
</feature>
<organism evidence="12 13">
    <name type="scientific">Panicum virgatum</name>
    <name type="common">Blackwell switchgrass</name>
    <dbReference type="NCBI Taxonomy" id="38727"/>
    <lineage>
        <taxon>Eukaryota</taxon>
        <taxon>Viridiplantae</taxon>
        <taxon>Streptophyta</taxon>
        <taxon>Embryophyta</taxon>
        <taxon>Tracheophyta</taxon>
        <taxon>Spermatophyta</taxon>
        <taxon>Magnoliopsida</taxon>
        <taxon>Liliopsida</taxon>
        <taxon>Poales</taxon>
        <taxon>Poaceae</taxon>
        <taxon>PACMAD clade</taxon>
        <taxon>Panicoideae</taxon>
        <taxon>Panicodae</taxon>
        <taxon>Paniceae</taxon>
        <taxon>Panicinae</taxon>
        <taxon>Panicum</taxon>
        <taxon>Panicum sect. Hiantes</taxon>
    </lineage>
</organism>
<dbReference type="InterPro" id="IPR055097">
    <property type="entry name" value="Ig_NUP210_2nd"/>
</dbReference>
<dbReference type="Pfam" id="PF02368">
    <property type="entry name" value="Big_2"/>
    <property type="match status" value="1"/>
</dbReference>
<dbReference type="Pfam" id="PF22967">
    <property type="entry name" value="Ig_NUP210_1st"/>
    <property type="match status" value="1"/>
</dbReference>
<comment type="subcellular location">
    <subcellularLocation>
        <location evidence="1">Nucleus membrane</location>
        <topology evidence="1">Single-pass membrane protein</topology>
    </subcellularLocation>
</comment>
<feature type="region of interest" description="Disordered" evidence="9">
    <location>
        <begin position="1996"/>
        <end position="2036"/>
    </location>
</feature>
<dbReference type="Proteomes" id="UP000823388">
    <property type="component" value="Chromosome 2N"/>
</dbReference>
<gene>
    <name evidence="12" type="ORF">PVAP13_2NG263200</name>
</gene>
<comment type="similarity">
    <text evidence="2">Belongs to the NUP210 family.</text>
</comment>
<feature type="domain" description="BIG2" evidence="11">
    <location>
        <begin position="1250"/>
        <end position="1326"/>
    </location>
</feature>
<evidence type="ECO:0000256" key="5">
    <source>
        <dbReference type="ARBA" id="ARBA00022989"/>
    </source>
</evidence>
<dbReference type="PANTHER" id="PTHR23019">
    <property type="entry name" value="NUCLEAR PORE MEMBRANE GLYCOPROTEIN GP210-RELATED"/>
    <property type="match status" value="1"/>
</dbReference>
<feature type="compositionally biased region" description="Low complexity" evidence="9">
    <location>
        <begin position="2011"/>
        <end position="2026"/>
    </location>
</feature>
<evidence type="ECO:0000256" key="8">
    <source>
        <dbReference type="ARBA" id="ARBA00023242"/>
    </source>
</evidence>
<feature type="domain" description="BIG2" evidence="11">
    <location>
        <begin position="582"/>
        <end position="658"/>
    </location>
</feature>
<keyword evidence="4" id="KW-0732">Signal</keyword>
<evidence type="ECO:0000256" key="9">
    <source>
        <dbReference type="SAM" id="MobiDB-lite"/>
    </source>
</evidence>
<evidence type="ECO:0000256" key="2">
    <source>
        <dbReference type="ARBA" id="ARBA00007313"/>
    </source>
</evidence>
<keyword evidence="13" id="KW-1185">Reference proteome</keyword>
<evidence type="ECO:0000256" key="6">
    <source>
        <dbReference type="ARBA" id="ARBA00023136"/>
    </source>
</evidence>
<dbReference type="Pfam" id="PF22962">
    <property type="entry name" value="Ig_NUP210_7th"/>
    <property type="match status" value="1"/>
</dbReference>
<evidence type="ECO:0000313" key="12">
    <source>
        <dbReference type="EMBL" id="KAG2633562.1"/>
    </source>
</evidence>
<dbReference type="InterPro" id="IPR045197">
    <property type="entry name" value="NUP210-like"/>
</dbReference>
<dbReference type="InterPro" id="IPR008964">
    <property type="entry name" value="Invasin/intimin_cell_adhesion"/>
</dbReference>
<dbReference type="SMART" id="SM00635">
    <property type="entry name" value="BID_2"/>
    <property type="match status" value="3"/>
</dbReference>
<keyword evidence="8" id="KW-0539">Nucleus</keyword>
<protein>
    <recommendedName>
        <fullName evidence="11">BIG2 domain-containing protein</fullName>
    </recommendedName>
</protein>
<dbReference type="EMBL" id="CM029040">
    <property type="protein sequence ID" value="KAG2633562.1"/>
    <property type="molecule type" value="Genomic_DNA"/>
</dbReference>